<protein>
    <submittedName>
        <fullName evidence="2">TBCD protein</fullName>
    </submittedName>
</protein>
<evidence type="ECO:0000256" key="1">
    <source>
        <dbReference type="SAM" id="MobiDB-lite"/>
    </source>
</evidence>
<proteinExistence type="predicted"/>
<dbReference type="EMBL" id="CAJNDS010000291">
    <property type="protein sequence ID" value="CAE7039480.1"/>
    <property type="molecule type" value="Genomic_DNA"/>
</dbReference>
<keyword evidence="3" id="KW-1185">Reference proteome</keyword>
<organism evidence="2 3">
    <name type="scientific">Symbiodinium natans</name>
    <dbReference type="NCBI Taxonomy" id="878477"/>
    <lineage>
        <taxon>Eukaryota</taxon>
        <taxon>Sar</taxon>
        <taxon>Alveolata</taxon>
        <taxon>Dinophyceae</taxon>
        <taxon>Suessiales</taxon>
        <taxon>Symbiodiniaceae</taxon>
        <taxon>Symbiodinium</taxon>
    </lineage>
</organism>
<evidence type="ECO:0000313" key="3">
    <source>
        <dbReference type="Proteomes" id="UP000604046"/>
    </source>
</evidence>
<feature type="compositionally biased region" description="Basic and acidic residues" evidence="1">
    <location>
        <begin position="72"/>
        <end position="92"/>
    </location>
</feature>
<dbReference type="OrthoDB" id="430158at2759"/>
<dbReference type="Proteomes" id="UP000604046">
    <property type="component" value="Unassembled WGS sequence"/>
</dbReference>
<dbReference type="AlphaFoldDB" id="A0A812IL67"/>
<gene>
    <name evidence="2" type="primary">TBCD</name>
    <name evidence="2" type="ORF">SNAT2548_LOCUS4695</name>
</gene>
<evidence type="ECO:0000313" key="2">
    <source>
        <dbReference type="EMBL" id="CAE7039480.1"/>
    </source>
</evidence>
<reference evidence="2" key="1">
    <citation type="submission" date="2021-02" db="EMBL/GenBank/DDBJ databases">
        <authorList>
            <person name="Dougan E. K."/>
            <person name="Rhodes N."/>
            <person name="Thang M."/>
            <person name="Chan C."/>
        </authorList>
    </citation>
    <scope>NUCLEOTIDE SEQUENCE</scope>
</reference>
<accession>A0A812IL67</accession>
<name>A0A812IL67_9DINO</name>
<sequence>MGTRQDALCSVCFEVHGALVKAESVAEALELVSTTPWATDDDATLGAALMEVYAKLQMELPSSGRSILAPKKPKEERPREAQYADLVRENHY</sequence>
<feature type="region of interest" description="Disordered" evidence="1">
    <location>
        <begin position="65"/>
        <end position="92"/>
    </location>
</feature>
<comment type="caution">
    <text evidence="2">The sequence shown here is derived from an EMBL/GenBank/DDBJ whole genome shotgun (WGS) entry which is preliminary data.</text>
</comment>